<name>A0A7X5QY01_9GAMM</name>
<evidence type="ECO:0000259" key="1">
    <source>
        <dbReference type="Pfam" id="PF13640"/>
    </source>
</evidence>
<keyword evidence="3" id="KW-1185">Reference proteome</keyword>
<dbReference type="PANTHER" id="PTHR12117">
    <property type="entry name" value="HISTONE ACETYLTRANSFERASE COMPLEX"/>
    <property type="match status" value="1"/>
</dbReference>
<dbReference type="InterPro" id="IPR044862">
    <property type="entry name" value="Pro_4_hyd_alph_FE2OG_OXY"/>
</dbReference>
<dbReference type="AlphaFoldDB" id="A0A7X5QY01"/>
<protein>
    <submittedName>
        <fullName evidence="2">2OG-Fe(II) oxygenase</fullName>
    </submittedName>
</protein>
<dbReference type="PANTHER" id="PTHR12117:SF0">
    <property type="entry name" value="PROLYL 3-HYDROXYLASE OGFOD1"/>
    <property type="match status" value="1"/>
</dbReference>
<reference evidence="2 3" key="1">
    <citation type="journal article" date="2006" name="Int. J. Syst. Evol. Microbiol.">
        <title>Dyella yeojuensis sp. nov., isolated from greenhouse soil in Korea.</title>
        <authorList>
            <person name="Kim B.Y."/>
            <person name="Weon H.Y."/>
            <person name="Lee K.H."/>
            <person name="Seok S.J."/>
            <person name="Kwon S.W."/>
            <person name="Go S.J."/>
            <person name="Stackebrandt E."/>
        </authorList>
    </citation>
    <scope>NUCLEOTIDE SEQUENCE [LARGE SCALE GENOMIC DNA]</scope>
    <source>
        <strain evidence="2 3">DSM 17673</strain>
    </source>
</reference>
<dbReference type="Gene3D" id="2.60.120.620">
    <property type="entry name" value="q2cbj1_9rhob like domain"/>
    <property type="match status" value="1"/>
</dbReference>
<proteinExistence type="predicted"/>
<dbReference type="Proteomes" id="UP000518878">
    <property type="component" value="Unassembled WGS sequence"/>
</dbReference>
<accession>A0A7X5QY01</accession>
<dbReference type="InterPro" id="IPR051842">
    <property type="entry name" value="uS12_prolyl_hydroxylase"/>
</dbReference>
<dbReference type="EMBL" id="JAAQTL010000003">
    <property type="protein sequence ID" value="NID17458.1"/>
    <property type="molecule type" value="Genomic_DNA"/>
</dbReference>
<gene>
    <name evidence="2" type="ORF">HBF32_18445</name>
</gene>
<comment type="caution">
    <text evidence="2">The sequence shown here is derived from an EMBL/GenBank/DDBJ whole genome shotgun (WGS) entry which is preliminary data.</text>
</comment>
<organism evidence="2 3">
    <name type="scientific">Luteibacter yeojuensis</name>
    <dbReference type="NCBI Taxonomy" id="345309"/>
    <lineage>
        <taxon>Bacteria</taxon>
        <taxon>Pseudomonadati</taxon>
        <taxon>Pseudomonadota</taxon>
        <taxon>Gammaproteobacteria</taxon>
        <taxon>Lysobacterales</taxon>
        <taxon>Rhodanobacteraceae</taxon>
        <taxon>Luteibacter</taxon>
    </lineage>
</organism>
<evidence type="ECO:0000313" key="2">
    <source>
        <dbReference type="EMBL" id="NID17458.1"/>
    </source>
</evidence>
<sequence length="321" mass="37118">MQRESRTGTFKVSHETIVNPVVRENEDDHARAFADAQPFRHVVIDDFFDRAYVDQLLQEFPAFERGNFIGDDGHAGGKSTVDAMARLGPAYRRLDEVIQKPAFLDYIGRITGIEGLLYDPFYLGGGTHENRDGQPLSAHIDFNYHPSERWHRRLNLIVYLNHEWEERWGGLLDLYRDPYADPEPAKSIVPLFNRCVIFETTEHSWHGFRQICLPPDRPGLSRKSIALYFYTKDRAAEETAGRHTTHYVNRQLPAHFAAGHTLTAADVSTLHDLIGARDGQMKMLYEENSRLLQAQDKGFAGHVLYLLKRLYMRYRRHTAHR</sequence>
<feature type="domain" description="Prolyl 4-hydroxylase alpha subunit Fe(2+) 2OG dioxygenase" evidence="1">
    <location>
        <begin position="131"/>
        <end position="230"/>
    </location>
</feature>
<dbReference type="Pfam" id="PF13640">
    <property type="entry name" value="2OG-FeII_Oxy_3"/>
    <property type="match status" value="1"/>
</dbReference>
<dbReference type="SUPFAM" id="SSF51197">
    <property type="entry name" value="Clavaminate synthase-like"/>
    <property type="match status" value="1"/>
</dbReference>
<evidence type="ECO:0000313" key="3">
    <source>
        <dbReference type="Proteomes" id="UP000518878"/>
    </source>
</evidence>